<dbReference type="EMBL" id="FXTN01000003">
    <property type="protein sequence ID" value="SMO55436.1"/>
    <property type="molecule type" value="Genomic_DNA"/>
</dbReference>
<dbReference type="OrthoDB" id="768219at2"/>
<dbReference type="AlphaFoldDB" id="A0A521C7P1"/>
<evidence type="ECO:0000313" key="1">
    <source>
        <dbReference type="EMBL" id="SMO55436.1"/>
    </source>
</evidence>
<sequence length="200" mass="23265">MRYLGLIILIIVCSSACRTEECIRSCSTDFNISVLSLWEKQTNINIKYRRNNKLRSLFESAAKDKISIFDRRIFLQDISNLKELDLYKFDSLIVIEINRSGEVYTSKKYLLASCRQDVVIIKFQLSPKKWELIQTYKLRKDKLDDAVKLLTNRSDTTIFWGDNVTDLVAVSKFRGQNEISVEVFGNLSEKQYKALGIIEK</sequence>
<name>A0A521C7P1_9SPHI</name>
<protein>
    <submittedName>
        <fullName evidence="1">Uncharacterized protein</fullName>
    </submittedName>
</protein>
<dbReference type="RefSeq" id="WP_142527482.1">
    <property type="nucleotide sequence ID" value="NZ_CBCSJO010000004.1"/>
</dbReference>
<proteinExistence type="predicted"/>
<keyword evidence="2" id="KW-1185">Reference proteome</keyword>
<accession>A0A521C7P1</accession>
<evidence type="ECO:0000313" key="2">
    <source>
        <dbReference type="Proteomes" id="UP000320300"/>
    </source>
</evidence>
<organism evidence="1 2">
    <name type="scientific">Pedobacter westerhofensis</name>
    <dbReference type="NCBI Taxonomy" id="425512"/>
    <lineage>
        <taxon>Bacteria</taxon>
        <taxon>Pseudomonadati</taxon>
        <taxon>Bacteroidota</taxon>
        <taxon>Sphingobacteriia</taxon>
        <taxon>Sphingobacteriales</taxon>
        <taxon>Sphingobacteriaceae</taxon>
        <taxon>Pedobacter</taxon>
    </lineage>
</organism>
<dbReference type="Proteomes" id="UP000320300">
    <property type="component" value="Unassembled WGS sequence"/>
</dbReference>
<reference evidence="1 2" key="1">
    <citation type="submission" date="2017-05" db="EMBL/GenBank/DDBJ databases">
        <authorList>
            <person name="Varghese N."/>
            <person name="Submissions S."/>
        </authorList>
    </citation>
    <scope>NUCLEOTIDE SEQUENCE [LARGE SCALE GENOMIC DNA]</scope>
    <source>
        <strain evidence="1 2">DSM 19036</strain>
    </source>
</reference>
<gene>
    <name evidence="1" type="ORF">SAMN06265348_103287</name>
</gene>